<gene>
    <name evidence="3" type="primary">sufE</name>
    <name evidence="3" type="ordered locus">G5S_1079</name>
</gene>
<evidence type="ECO:0000256" key="1">
    <source>
        <dbReference type="ARBA" id="ARBA00010282"/>
    </source>
</evidence>
<sequence>MESVCPLQHAGCLKKQHALIQKFFSNSCSKEFLYQKLMEKPLHQGIFDEKQIKKENLVLGCQSDLYLYEVYEEGRLFFFTYTEALISSGIAKLFCHVYSGENPYTILTCKPIFFQQLSKYLSLGRITGGESLYLKMKQIACRYLKTPLPLS</sequence>
<name>A0AA34WIC7_CHLPE</name>
<evidence type="ECO:0000313" key="3">
    <source>
        <dbReference type="EMBL" id="AEB41993.1"/>
    </source>
</evidence>
<dbReference type="InterPro" id="IPR003808">
    <property type="entry name" value="Fe-S_metab-assoc_dom"/>
</dbReference>
<dbReference type="RefSeq" id="WP_013713071.1">
    <property type="nucleotide sequence ID" value="NC_015408.1"/>
</dbReference>
<organism evidence="3 4">
    <name type="scientific">Chlamydia pecorum (strain ATCC VR-628 / DSM 29919 / E58)</name>
    <name type="common">Chlamydophila pecorum</name>
    <dbReference type="NCBI Taxonomy" id="331635"/>
    <lineage>
        <taxon>Bacteria</taxon>
        <taxon>Pseudomonadati</taxon>
        <taxon>Chlamydiota</taxon>
        <taxon>Chlamydiia</taxon>
        <taxon>Chlamydiales</taxon>
        <taxon>Chlamydiaceae</taxon>
        <taxon>Chlamydia/Chlamydophila group</taxon>
        <taxon>Chlamydia</taxon>
    </lineage>
</organism>
<keyword evidence="4" id="KW-1185">Reference proteome</keyword>
<comment type="similarity">
    <text evidence="1">Belongs to the SufE family.</text>
</comment>
<dbReference type="EMBL" id="CP002608">
    <property type="protein sequence ID" value="AEB41993.1"/>
    <property type="molecule type" value="Genomic_DNA"/>
</dbReference>
<protein>
    <submittedName>
        <fullName evidence="3">Fe-S metabolism associated domain subfamily</fullName>
    </submittedName>
</protein>
<feature type="domain" description="Fe-S metabolism associated" evidence="2">
    <location>
        <begin position="29"/>
        <end position="138"/>
    </location>
</feature>
<dbReference type="KEGG" id="cpm:G5S_1079"/>
<dbReference type="AlphaFoldDB" id="A0AA34WIC7"/>
<reference evidence="3 4" key="1">
    <citation type="journal article" date="2011" name="J. Bacteriol.">
        <title>Genome sequence of the obligate intracellular animal pathogen Chlamydia pecorum E58.</title>
        <authorList>
            <person name="Mojica S."/>
            <person name="Huot Creasy H."/>
            <person name="Daugherty S."/>
            <person name="Read T.D."/>
            <person name="Kim T."/>
            <person name="Kaltenboeck B."/>
            <person name="Bavoil P."/>
            <person name="Myers G.S."/>
        </authorList>
    </citation>
    <scope>NUCLEOTIDE SEQUENCE [LARGE SCALE GENOMIC DNA]</scope>
    <source>
        <strain evidence="3 4">E58</strain>
    </source>
</reference>
<dbReference type="Pfam" id="PF02657">
    <property type="entry name" value="SufE"/>
    <property type="match status" value="1"/>
</dbReference>
<dbReference type="Proteomes" id="UP000008305">
    <property type="component" value="Chromosome"/>
</dbReference>
<evidence type="ECO:0000313" key="4">
    <source>
        <dbReference type="Proteomes" id="UP000008305"/>
    </source>
</evidence>
<dbReference type="PANTHER" id="PTHR43597">
    <property type="entry name" value="SULFUR ACCEPTOR PROTEIN CSDE"/>
    <property type="match status" value="1"/>
</dbReference>
<evidence type="ECO:0000259" key="2">
    <source>
        <dbReference type="Pfam" id="PF02657"/>
    </source>
</evidence>
<dbReference type="Gene3D" id="3.90.1010.10">
    <property type="match status" value="1"/>
</dbReference>
<proteinExistence type="inferred from homology"/>
<dbReference type="PANTHER" id="PTHR43597:SF5">
    <property type="entry name" value="SUFE-LIKE PROTEIN 2, CHLOROPLASTIC"/>
    <property type="match status" value="1"/>
</dbReference>
<accession>A0AA34WIC7</accession>
<dbReference type="SUPFAM" id="SSF82649">
    <property type="entry name" value="SufE/NifU"/>
    <property type="match status" value="1"/>
</dbReference>